<dbReference type="KEGG" id="hbo:Hbor_38740"/>
<keyword evidence="1" id="KW-0175">Coiled coil</keyword>
<reference evidence="5" key="1">
    <citation type="journal article" date="2009" name="Stand. Genomic Sci.">
        <title>Complete genome sequence of Halogeometricum borinquense type strain (PR3).</title>
        <authorList>
            <person name="Malfatti S."/>
            <person name="Tindall B.J."/>
            <person name="Schneider S."/>
            <person name="Fahnrich R."/>
            <person name="Lapidus A."/>
            <person name="Labuttii K."/>
            <person name="Copeland A."/>
            <person name="Glavina Del Rio T."/>
            <person name="Nolan M."/>
            <person name="Chen F."/>
            <person name="Lucas S."/>
            <person name="Tice H."/>
            <person name="Cheng J.F."/>
            <person name="Bruce D."/>
            <person name="Goodwin L."/>
            <person name="Pitluck S."/>
            <person name="Anderson I."/>
            <person name="Pati A."/>
            <person name="Ivanova N."/>
            <person name="Mavromatis K."/>
            <person name="Chen A."/>
            <person name="Palaniappan K."/>
            <person name="D'haeseleer P."/>
            <person name="Goker M."/>
            <person name="Bristow J."/>
            <person name="Eisen J.A."/>
            <person name="Markowitz V."/>
            <person name="Hugenholtz P."/>
            <person name="Kyrpides N.C."/>
            <person name="Klenk H.P."/>
            <person name="Chain P."/>
        </authorList>
    </citation>
    <scope>NUCLEOTIDE SEQUENCE [LARGE SCALE GENOMIC DNA]</scope>
    <source>
        <strain evidence="5">ATCC 700274 / DSM 11551 / JCM 10706 / KCTC 4070 / PR3</strain>
        <plasmid evidence="5">pHBOR03</plasmid>
    </source>
</reference>
<dbReference type="EMBL" id="CP001693">
    <property type="protein sequence ID" value="ADQ69188.1"/>
    <property type="molecule type" value="Genomic_DNA"/>
</dbReference>
<protein>
    <submittedName>
        <fullName evidence="3">Chromosome segregation protein (Spc25, Csm1, Pcs1)</fullName>
    </submittedName>
</protein>
<organism evidence="3 5">
    <name type="scientific">Halogeometricum borinquense (strain ATCC 700274 / DSM 11551 / JCM 10706 / KCTC 4070 / PR3)</name>
    <dbReference type="NCBI Taxonomy" id="469382"/>
    <lineage>
        <taxon>Archaea</taxon>
        <taxon>Methanobacteriati</taxon>
        <taxon>Methanobacteriota</taxon>
        <taxon>Stenosarchaea group</taxon>
        <taxon>Halobacteria</taxon>
        <taxon>Halobacteriales</taxon>
        <taxon>Haloferacaceae</taxon>
        <taxon>Halogeometricum</taxon>
    </lineage>
</organism>
<dbReference type="RefSeq" id="WP_006053425.1">
    <property type="nucleotide sequence ID" value="NC_014736.1"/>
</dbReference>
<keyword evidence="3" id="KW-0614">Plasmid</keyword>
<dbReference type="GeneID" id="9989484"/>
<dbReference type="Proteomes" id="UP000006663">
    <property type="component" value="Plasmid pHBOR03"/>
</dbReference>
<keyword evidence="5" id="KW-1185">Reference proteome</keyword>
<reference evidence="3" key="2">
    <citation type="submission" date="2009-08" db="EMBL/GenBank/DDBJ databases">
        <title>The complete plasmid3 of Halogeometricum borinquense DSM 11551.</title>
        <authorList>
            <consortium name="US DOE Joint Genome Institute (JGI-PGF)"/>
            <person name="Lucas S."/>
            <person name="Copeland A."/>
            <person name="Lapidus A."/>
            <person name="Glavina del Rio T."/>
            <person name="Dalin E."/>
            <person name="Tice H."/>
            <person name="Bruce D."/>
            <person name="Goodwin L."/>
            <person name="Pitluck S."/>
            <person name="Kyrpides N."/>
            <person name="Mavromatis K."/>
            <person name="Mikhailova N."/>
            <person name="Anderson I."/>
            <person name="Brettin T."/>
            <person name="Detter J.C."/>
            <person name="Han C."/>
            <person name="Larimer F."/>
            <person name="Land M."/>
            <person name="Hauser L."/>
            <person name="Markowitz V."/>
            <person name="Cheng J.-F."/>
            <person name="Hugenholtz P."/>
            <person name="Woyke T."/>
            <person name="Wu D."/>
            <person name="Tindal B."/>
            <person name="Klenk H.-P."/>
            <person name="Eisen J.A."/>
        </authorList>
    </citation>
    <scope>NUCLEOTIDE SEQUENCE</scope>
    <source>
        <strain evidence="3">PR 3</strain>
        <plasmid evidence="3">pHBOR03</plasmid>
    </source>
</reference>
<evidence type="ECO:0000313" key="4">
    <source>
        <dbReference type="EMBL" id="ELY31603.1"/>
    </source>
</evidence>
<sequence>MGTEVVHRQDCEDINARAFTVGNHIAFNHGEYDPTSPEGQHVLAHELAHVRQQTGGAVSMLPQTGELEIDPDERLEREAEETDKRVMQGGKIGVHRMHNSDVHIQRMGAGEYIDGASIGGMIEAIASESELEPDEVAAIVENYKVSGTVHSGAKGHDALNLKALKEAQNLLEEADIASDINQELLAELEDSDLRADLAISEMKADRGRENGKGLEHFDSPEEAFETVKEFQNDQEKLEQRLSELDNRLKQTIGRSNIRLSEKQKETLENLADQVDSPYSGQAVSILLNYMSVASTEKTLSGILATATSTGPMGGVILAMGVVSTITTILPQVVSMLESGLTTRSDDDTTETDDSRGLT</sequence>
<evidence type="ECO:0000313" key="3">
    <source>
        <dbReference type="EMBL" id="ADQ69188.1"/>
    </source>
</evidence>
<name>E4NVW8_HALBP</name>
<dbReference type="OrthoDB" id="383682at2157"/>
<evidence type="ECO:0000313" key="5">
    <source>
        <dbReference type="Proteomes" id="UP000006663"/>
    </source>
</evidence>
<dbReference type="AlphaFoldDB" id="E4NVW8"/>
<evidence type="ECO:0000256" key="1">
    <source>
        <dbReference type="SAM" id="Coils"/>
    </source>
</evidence>
<evidence type="ECO:0000259" key="2">
    <source>
        <dbReference type="Pfam" id="PF13699"/>
    </source>
</evidence>
<dbReference type="PATRIC" id="fig|469382.19.peg.101"/>
<proteinExistence type="predicted"/>
<dbReference type="Proteomes" id="UP000011585">
    <property type="component" value="Unassembled WGS sequence"/>
</dbReference>
<dbReference type="InterPro" id="IPR025295">
    <property type="entry name" value="eCIS_core_dom"/>
</dbReference>
<dbReference type="DNASU" id="9989484"/>
<feature type="coiled-coil region" evidence="1">
    <location>
        <begin position="227"/>
        <end position="254"/>
    </location>
</feature>
<dbReference type="EMBL" id="AOHT01000003">
    <property type="protein sequence ID" value="ELY31603.1"/>
    <property type="molecule type" value="Genomic_DNA"/>
</dbReference>
<dbReference type="Pfam" id="PF13699">
    <property type="entry name" value="eCIS_core"/>
    <property type="match status" value="1"/>
</dbReference>
<dbReference type="HOGENOM" id="CLU_772951_0_0_2"/>
<reference evidence="4 6" key="3">
    <citation type="journal article" date="2014" name="PLoS Genet.">
        <title>Phylogenetically driven sequencing of extremely halophilic archaea reveals strategies for static and dynamic osmo-response.</title>
        <authorList>
            <person name="Becker E.A."/>
            <person name="Seitzer P.M."/>
            <person name="Tritt A."/>
            <person name="Larsen D."/>
            <person name="Krusor M."/>
            <person name="Yao A.I."/>
            <person name="Wu D."/>
            <person name="Madern D."/>
            <person name="Eisen J.A."/>
            <person name="Darling A.E."/>
            <person name="Facciotti M.T."/>
        </authorList>
    </citation>
    <scope>NUCLEOTIDE SEQUENCE [LARGE SCALE GENOMIC DNA]</scope>
    <source>
        <strain evidence="4 6">DSM 11551</strain>
    </source>
</reference>
<feature type="domain" description="eCIS core" evidence="2">
    <location>
        <begin position="8"/>
        <end position="56"/>
    </location>
</feature>
<evidence type="ECO:0000313" key="6">
    <source>
        <dbReference type="Proteomes" id="UP000011585"/>
    </source>
</evidence>
<accession>E4NVW8</accession>
<gene>
    <name evidence="3" type="ordered locus">Hbor_38740</name>
    <name evidence="4" type="ORF">C499_00555</name>
</gene>
<geneLocation type="plasmid" evidence="3 5">
    <name>pHBOR03</name>
</geneLocation>